<dbReference type="SUPFAM" id="SSF53335">
    <property type="entry name" value="S-adenosyl-L-methionine-dependent methyltransferases"/>
    <property type="match status" value="1"/>
</dbReference>
<evidence type="ECO:0000313" key="2">
    <source>
        <dbReference type="EMBL" id="MFD1564497.1"/>
    </source>
</evidence>
<dbReference type="Pfam" id="PF08241">
    <property type="entry name" value="Methyltransf_11"/>
    <property type="match status" value="1"/>
</dbReference>
<dbReference type="CDD" id="cd02440">
    <property type="entry name" value="AdoMet_MTases"/>
    <property type="match status" value="1"/>
</dbReference>
<proteinExistence type="predicted"/>
<dbReference type="EMBL" id="JBHUDI010000008">
    <property type="protein sequence ID" value="MFD1564497.1"/>
    <property type="molecule type" value="Genomic_DNA"/>
</dbReference>
<accession>A0ABD6BIW3</accession>
<dbReference type="PANTHER" id="PTHR42912">
    <property type="entry name" value="METHYLTRANSFERASE"/>
    <property type="match status" value="1"/>
</dbReference>
<dbReference type="PANTHER" id="PTHR42912:SF80">
    <property type="entry name" value="METHYLTRANSFERASE DOMAIN-CONTAINING PROTEIN"/>
    <property type="match status" value="1"/>
</dbReference>
<dbReference type="GO" id="GO:0008168">
    <property type="term" value="F:methyltransferase activity"/>
    <property type="evidence" value="ECO:0007669"/>
    <property type="project" value="UniProtKB-KW"/>
</dbReference>
<dbReference type="EC" id="2.1.1.-" evidence="2"/>
<keyword evidence="3" id="KW-1185">Reference proteome</keyword>
<keyword evidence="2" id="KW-0808">Transferase</keyword>
<dbReference type="GO" id="GO:0032259">
    <property type="term" value="P:methylation"/>
    <property type="evidence" value="ECO:0007669"/>
    <property type="project" value="UniProtKB-KW"/>
</dbReference>
<dbReference type="RefSeq" id="WP_390288087.1">
    <property type="nucleotide sequence ID" value="NZ_JBHUDI010000008.1"/>
</dbReference>
<organism evidence="2 3">
    <name type="scientific">Haloarchaeobius amylolyticus</name>
    <dbReference type="NCBI Taxonomy" id="1198296"/>
    <lineage>
        <taxon>Archaea</taxon>
        <taxon>Methanobacteriati</taxon>
        <taxon>Methanobacteriota</taxon>
        <taxon>Stenosarchaea group</taxon>
        <taxon>Halobacteria</taxon>
        <taxon>Halobacteriales</taxon>
        <taxon>Halorubellaceae</taxon>
        <taxon>Haloarchaeobius</taxon>
    </lineage>
</organism>
<reference evidence="2 3" key="1">
    <citation type="journal article" date="2019" name="Int. J. Syst. Evol. Microbiol.">
        <title>The Global Catalogue of Microorganisms (GCM) 10K type strain sequencing project: providing services to taxonomists for standard genome sequencing and annotation.</title>
        <authorList>
            <consortium name="The Broad Institute Genomics Platform"/>
            <consortium name="The Broad Institute Genome Sequencing Center for Infectious Disease"/>
            <person name="Wu L."/>
            <person name="Ma J."/>
        </authorList>
    </citation>
    <scope>NUCLEOTIDE SEQUENCE [LARGE SCALE GENOMIC DNA]</scope>
    <source>
        <strain evidence="2 3">CGMCC 1.12230</strain>
    </source>
</reference>
<feature type="domain" description="Methyltransferase type 11" evidence="1">
    <location>
        <begin position="46"/>
        <end position="141"/>
    </location>
</feature>
<dbReference type="InterPro" id="IPR013216">
    <property type="entry name" value="Methyltransf_11"/>
</dbReference>
<dbReference type="Gene3D" id="3.40.50.150">
    <property type="entry name" value="Vaccinia Virus protein VP39"/>
    <property type="match status" value="1"/>
</dbReference>
<gene>
    <name evidence="2" type="ORF">ACFR99_13175</name>
</gene>
<evidence type="ECO:0000313" key="3">
    <source>
        <dbReference type="Proteomes" id="UP001597076"/>
    </source>
</evidence>
<dbReference type="Proteomes" id="UP001597076">
    <property type="component" value="Unassembled WGS sequence"/>
</dbReference>
<comment type="caution">
    <text evidence="2">The sequence shown here is derived from an EMBL/GenBank/DDBJ whole genome shotgun (WGS) entry which is preliminary data.</text>
</comment>
<dbReference type="InterPro" id="IPR029063">
    <property type="entry name" value="SAM-dependent_MTases_sf"/>
</dbReference>
<protein>
    <submittedName>
        <fullName evidence="2">Class I SAM-dependent methyltransferase</fullName>
        <ecNumber evidence="2">2.1.1.-</ecNumber>
    </submittedName>
</protein>
<sequence length="274" mass="29169">MAEQTEIQNAWTEIAPEYDEFVTPANVAIAEVALQRAGISPAMRMLDVAAGSGALSLPAARAGAEVLGTDISPAMVDRLEARAREEGLTTLEVRIMDGHDLALEDDTFDIAGSQFGVMLFPGLQQGLSELARVTRPGGRVLLVTMGPPSEIEFLGLFLEAVESVVPGFTGLPMDPPPLPFQVSDPAALREKLADAGLADICVETANHRLEFESGTQMWDWVTASNPIGAEMVTDLTAEQMAAAQMALDDRLRERSGERGPAVVNNTVNIAIGTK</sequence>
<name>A0ABD6BIW3_9EURY</name>
<keyword evidence="2" id="KW-0489">Methyltransferase</keyword>
<evidence type="ECO:0000259" key="1">
    <source>
        <dbReference type="Pfam" id="PF08241"/>
    </source>
</evidence>
<dbReference type="AlphaFoldDB" id="A0ABD6BIW3"/>
<dbReference type="InterPro" id="IPR050508">
    <property type="entry name" value="Methyltransf_Superfamily"/>
</dbReference>